<protein>
    <submittedName>
        <fullName evidence="5">PhoH family protein</fullName>
    </submittedName>
</protein>
<dbReference type="InterPro" id="IPR003714">
    <property type="entry name" value="PhoH"/>
</dbReference>
<proteinExistence type="inferred from homology"/>
<dbReference type="Gene3D" id="3.40.50.300">
    <property type="entry name" value="P-loop containing nucleotide triphosphate hydrolases"/>
    <property type="match status" value="1"/>
</dbReference>
<sequence>MRKTFVLDTNVLLHDPQALNRFEDNQVVIPIEVVEEIDRFKRDPSEKGRNARQVSRLLDQLREKGNLAEGVPIDDVSGGTLKVVFCRSETLRQLPPELKAGNGDNNILAVALEQRLQEVMGSQPPVVLVTKDTNLRIKADAVGLIAQDYTTDKVDMADLYPGFCERWMGAELMDRVKAGDGLPVDAIPEQPVPVAPLQANEGVTLVDLAQPAHTLLARYNGRTATLQPLQKSPKAKMGRIQPRNREQSFALDLLLDPAVALVTLVGKAGTGKTLLALAAGLHQVADEHLYERLLVTRPVISLGKEMGFLPGDLEEKMAPWMQPIVDNLDFLLGGDEGQPIRGGHRSPRSNWSDLKGMGLLEVEAISYIRGRSIPRQFMVVDEAQNLTPHEVKTIVTRVGEGTKIVLTGDPYQIDNPYVDAESNGLTWLVERFKGQLLSGHITLIRGERSELAELAANLL</sequence>
<name>A0ABU5RSQ3_9CYAN</name>
<dbReference type="CDD" id="cd09883">
    <property type="entry name" value="PIN_VapC_PhoHL-ATPase"/>
    <property type="match status" value="1"/>
</dbReference>
<comment type="caution">
    <text evidence="5">The sequence shown here is derived from an EMBL/GenBank/DDBJ whole genome shotgun (WGS) entry which is preliminary data.</text>
</comment>
<evidence type="ECO:0000256" key="2">
    <source>
        <dbReference type="ARBA" id="ARBA00022840"/>
    </source>
</evidence>
<dbReference type="InterPro" id="IPR002716">
    <property type="entry name" value="PIN_dom"/>
</dbReference>
<keyword evidence="6" id="KW-1185">Reference proteome</keyword>
<evidence type="ECO:0000313" key="5">
    <source>
        <dbReference type="EMBL" id="MEA5390777.1"/>
    </source>
</evidence>
<dbReference type="SUPFAM" id="SSF88723">
    <property type="entry name" value="PIN domain-like"/>
    <property type="match status" value="1"/>
</dbReference>
<keyword evidence="1" id="KW-0547">Nucleotide-binding</keyword>
<feature type="domain" description="PIN" evidence="4">
    <location>
        <begin position="3"/>
        <end position="137"/>
    </location>
</feature>
<evidence type="ECO:0000256" key="1">
    <source>
        <dbReference type="ARBA" id="ARBA00022741"/>
    </source>
</evidence>
<dbReference type="SUPFAM" id="SSF52540">
    <property type="entry name" value="P-loop containing nucleoside triphosphate hydrolases"/>
    <property type="match status" value="1"/>
</dbReference>
<evidence type="ECO:0000313" key="6">
    <source>
        <dbReference type="Proteomes" id="UP001304461"/>
    </source>
</evidence>
<dbReference type="RefSeq" id="WP_323304842.1">
    <property type="nucleotide sequence ID" value="NZ_JAYGHX010000002.1"/>
</dbReference>
<dbReference type="Pfam" id="PF02562">
    <property type="entry name" value="PhoH"/>
    <property type="match status" value="1"/>
</dbReference>
<dbReference type="InterPro" id="IPR027417">
    <property type="entry name" value="P-loop_NTPase"/>
</dbReference>
<dbReference type="InterPro" id="IPR029060">
    <property type="entry name" value="PIN-like_dom_sf"/>
</dbReference>
<gene>
    <name evidence="5" type="ORF">VB738_05815</name>
</gene>
<accession>A0ABU5RSQ3</accession>
<organism evidence="5 6">
    <name type="scientific">Cyanobium gracile UHCC 0139</name>
    <dbReference type="NCBI Taxonomy" id="3110308"/>
    <lineage>
        <taxon>Bacteria</taxon>
        <taxon>Bacillati</taxon>
        <taxon>Cyanobacteriota</taxon>
        <taxon>Cyanophyceae</taxon>
        <taxon>Synechococcales</taxon>
        <taxon>Prochlorococcaceae</taxon>
        <taxon>Cyanobium</taxon>
    </lineage>
</organism>
<reference evidence="5 6" key="1">
    <citation type="submission" date="2023-12" db="EMBL/GenBank/DDBJ databases">
        <title>Baltic Sea Cyanobacteria.</title>
        <authorList>
            <person name="Delbaje E."/>
            <person name="Fewer D.P."/>
            <person name="Shishido T.K."/>
        </authorList>
    </citation>
    <scope>NUCLEOTIDE SEQUENCE [LARGE SCALE GENOMIC DNA]</scope>
    <source>
        <strain evidence="5 6">UHCC 0139</strain>
    </source>
</reference>
<dbReference type="EMBL" id="JAYGHX010000002">
    <property type="protein sequence ID" value="MEA5390777.1"/>
    <property type="molecule type" value="Genomic_DNA"/>
</dbReference>
<dbReference type="SMART" id="SM00670">
    <property type="entry name" value="PINc"/>
    <property type="match status" value="1"/>
</dbReference>
<comment type="similarity">
    <text evidence="3">In the N-terminal section; belongs to the PINc/VapC protein family.</text>
</comment>
<dbReference type="Pfam" id="PF13638">
    <property type="entry name" value="PIN_4"/>
    <property type="match status" value="1"/>
</dbReference>
<dbReference type="PANTHER" id="PTHR30473">
    <property type="entry name" value="PROTEIN PHOH"/>
    <property type="match status" value="1"/>
</dbReference>
<evidence type="ECO:0000259" key="4">
    <source>
        <dbReference type="SMART" id="SM00670"/>
    </source>
</evidence>
<evidence type="ECO:0000256" key="3">
    <source>
        <dbReference type="ARBA" id="ARBA00046345"/>
    </source>
</evidence>
<dbReference type="Gene3D" id="3.40.50.1010">
    <property type="entry name" value="5'-nuclease"/>
    <property type="match status" value="1"/>
</dbReference>
<dbReference type="Proteomes" id="UP001304461">
    <property type="component" value="Unassembled WGS sequence"/>
</dbReference>
<dbReference type="PANTHER" id="PTHR30473:SF2">
    <property type="entry name" value="PIN DOMAIN-CONTAINING PROTEIN"/>
    <property type="match status" value="1"/>
</dbReference>
<keyword evidence="2" id="KW-0067">ATP-binding</keyword>
<dbReference type="InterPro" id="IPR051451">
    <property type="entry name" value="PhoH2-like"/>
</dbReference>